<dbReference type="STRING" id="4529.A0A0E0PJ84"/>
<evidence type="ECO:0008006" key="4">
    <source>
        <dbReference type="Google" id="ProtNLM"/>
    </source>
</evidence>
<sequence>MYHDCFNLINIVDFGRHPDYRQKLNIEQLVESVCNGHGIDYNISKCKLILIPTDYCGTYVLIILDQETRTLYILDPTPLNPIYENNPNARYTNFYVSAMIKACPRPRWNEDINLWRQIILPNIPVRNRGAGEFRHTSAQRRRGDKASGRRN</sequence>
<keyword evidence="3" id="KW-1185">Reference proteome</keyword>
<dbReference type="EnsemblPlants" id="ORUFI05G08550.1">
    <property type="protein sequence ID" value="ORUFI05G08550.1"/>
    <property type="gene ID" value="ORUFI05G08550"/>
</dbReference>
<reference evidence="2" key="2">
    <citation type="submission" date="2015-06" db="UniProtKB">
        <authorList>
            <consortium name="EnsemblPlants"/>
        </authorList>
    </citation>
    <scope>IDENTIFICATION</scope>
</reference>
<dbReference type="Proteomes" id="UP000008022">
    <property type="component" value="Unassembled WGS sequence"/>
</dbReference>
<dbReference type="AlphaFoldDB" id="A0A0E0PJ84"/>
<evidence type="ECO:0000256" key="1">
    <source>
        <dbReference type="SAM" id="MobiDB-lite"/>
    </source>
</evidence>
<feature type="region of interest" description="Disordered" evidence="1">
    <location>
        <begin position="131"/>
        <end position="151"/>
    </location>
</feature>
<dbReference type="OMA" id="EDINLWW"/>
<organism evidence="2 3">
    <name type="scientific">Oryza rufipogon</name>
    <name type="common">Brownbeard rice</name>
    <name type="synonym">Asian wild rice</name>
    <dbReference type="NCBI Taxonomy" id="4529"/>
    <lineage>
        <taxon>Eukaryota</taxon>
        <taxon>Viridiplantae</taxon>
        <taxon>Streptophyta</taxon>
        <taxon>Embryophyta</taxon>
        <taxon>Tracheophyta</taxon>
        <taxon>Spermatophyta</taxon>
        <taxon>Magnoliopsida</taxon>
        <taxon>Liliopsida</taxon>
        <taxon>Poales</taxon>
        <taxon>Poaceae</taxon>
        <taxon>BOP clade</taxon>
        <taxon>Oryzoideae</taxon>
        <taxon>Oryzeae</taxon>
        <taxon>Oryzinae</taxon>
        <taxon>Oryza</taxon>
    </lineage>
</organism>
<protein>
    <recommendedName>
        <fullName evidence="4">Ubiquitin-like protease family profile domain-containing protein</fullName>
    </recommendedName>
</protein>
<proteinExistence type="predicted"/>
<accession>A0A0E0PJ84</accession>
<dbReference type="HOGENOM" id="CLU_017472_1_3_1"/>
<dbReference type="Gramene" id="ORUFI05G08550.1">
    <property type="protein sequence ID" value="ORUFI05G08550.1"/>
    <property type="gene ID" value="ORUFI05G08550"/>
</dbReference>
<name>A0A0E0PJ84_ORYRU</name>
<dbReference type="eggNOG" id="KOG0778">
    <property type="taxonomic scope" value="Eukaryota"/>
</dbReference>
<evidence type="ECO:0000313" key="2">
    <source>
        <dbReference type="EnsemblPlants" id="ORUFI05G08550.1"/>
    </source>
</evidence>
<evidence type="ECO:0000313" key="3">
    <source>
        <dbReference type="Proteomes" id="UP000008022"/>
    </source>
</evidence>
<reference evidence="3" key="1">
    <citation type="submission" date="2013-06" db="EMBL/GenBank/DDBJ databases">
        <authorList>
            <person name="Zhao Q."/>
        </authorList>
    </citation>
    <scope>NUCLEOTIDE SEQUENCE</scope>
    <source>
        <strain evidence="3">cv. W1943</strain>
    </source>
</reference>